<evidence type="ECO:0000313" key="3">
    <source>
        <dbReference type="Proteomes" id="UP000451233"/>
    </source>
</evidence>
<dbReference type="InterPro" id="IPR006385">
    <property type="entry name" value="HAD_hydro_SerB1"/>
</dbReference>
<keyword evidence="2" id="KW-0378">Hydrolase</keyword>
<dbReference type="SUPFAM" id="SSF56784">
    <property type="entry name" value="HAD-like"/>
    <property type="match status" value="1"/>
</dbReference>
<dbReference type="AlphaFoldDB" id="A0A7K1XYV2"/>
<accession>A0A7K1XYV2</accession>
<dbReference type="NCBIfam" id="TIGR01490">
    <property type="entry name" value="HAD-SF-IB-hyp1"/>
    <property type="match status" value="1"/>
</dbReference>
<feature type="transmembrane region" description="Helical" evidence="1">
    <location>
        <begin position="32"/>
        <end position="55"/>
    </location>
</feature>
<dbReference type="EMBL" id="WVHS01000003">
    <property type="protein sequence ID" value="MXV16174.1"/>
    <property type="molecule type" value="Genomic_DNA"/>
</dbReference>
<sequence>MEQQDSRRDRRLIAAFDFDGTLTTKDTLFEFLLFYFPLSRLAAGFALLSPMLLLYKLKVISNNEAKERLFRYFFNGTEINGFNQKCREFAAGIEKLLRPEAIAKLKWHQESGHQLVIISASPENWILPWAGQYGVKVLATKLEVVNGHITGKFLTNNCYGGEKVVRLLSEFPDRGNYGLYAYGDSNGDKELLAAADFKFYRSF</sequence>
<dbReference type="GO" id="GO:0036424">
    <property type="term" value="F:L-phosphoserine phosphatase activity"/>
    <property type="evidence" value="ECO:0007669"/>
    <property type="project" value="TreeGrafter"/>
</dbReference>
<proteinExistence type="predicted"/>
<comment type="caution">
    <text evidence="2">The sequence shown here is derived from an EMBL/GenBank/DDBJ whole genome shotgun (WGS) entry which is preliminary data.</text>
</comment>
<dbReference type="InterPro" id="IPR036412">
    <property type="entry name" value="HAD-like_sf"/>
</dbReference>
<dbReference type="GO" id="GO:0005737">
    <property type="term" value="C:cytoplasm"/>
    <property type="evidence" value="ECO:0007669"/>
    <property type="project" value="TreeGrafter"/>
</dbReference>
<keyword evidence="1" id="KW-1133">Transmembrane helix</keyword>
<dbReference type="RefSeq" id="WP_160907190.1">
    <property type="nucleotide sequence ID" value="NZ_WVHS01000003.1"/>
</dbReference>
<dbReference type="GO" id="GO:0000287">
    <property type="term" value="F:magnesium ion binding"/>
    <property type="evidence" value="ECO:0007669"/>
    <property type="project" value="TreeGrafter"/>
</dbReference>
<keyword evidence="3" id="KW-1185">Reference proteome</keyword>
<dbReference type="InterPro" id="IPR023214">
    <property type="entry name" value="HAD_sf"/>
</dbReference>
<dbReference type="InterPro" id="IPR050582">
    <property type="entry name" value="HAD-like_SerB"/>
</dbReference>
<name>A0A7K1XYV2_9SPHI</name>
<reference evidence="2 3" key="1">
    <citation type="submission" date="2019-11" db="EMBL/GenBank/DDBJ databases">
        <title>Pedobacter sp. HMF7056 Genome sequencing and assembly.</title>
        <authorList>
            <person name="Kang H."/>
            <person name="Kim H."/>
            <person name="Joh K."/>
        </authorList>
    </citation>
    <scope>NUCLEOTIDE SEQUENCE [LARGE SCALE GENOMIC DNA]</scope>
    <source>
        <strain evidence="2 3">HMF7056</strain>
    </source>
</reference>
<keyword evidence="1" id="KW-0812">Transmembrane</keyword>
<protein>
    <submittedName>
        <fullName evidence="2">HAD-IB family hydrolase</fullName>
    </submittedName>
</protein>
<evidence type="ECO:0000256" key="1">
    <source>
        <dbReference type="SAM" id="Phobius"/>
    </source>
</evidence>
<dbReference type="Gene3D" id="1.20.1440.100">
    <property type="entry name" value="SG protein - dephosphorylation function"/>
    <property type="match status" value="1"/>
</dbReference>
<dbReference type="PANTHER" id="PTHR43344">
    <property type="entry name" value="PHOSPHOSERINE PHOSPHATASE"/>
    <property type="match status" value="1"/>
</dbReference>
<dbReference type="Proteomes" id="UP000451233">
    <property type="component" value="Unassembled WGS sequence"/>
</dbReference>
<gene>
    <name evidence="2" type="ORF">GS398_12735</name>
</gene>
<keyword evidence="1" id="KW-0472">Membrane</keyword>
<dbReference type="Gene3D" id="3.40.50.1000">
    <property type="entry name" value="HAD superfamily/HAD-like"/>
    <property type="match status" value="1"/>
</dbReference>
<organism evidence="2 3">
    <name type="scientific">Hufsiella ginkgonis</name>
    <dbReference type="NCBI Taxonomy" id="2695274"/>
    <lineage>
        <taxon>Bacteria</taxon>
        <taxon>Pseudomonadati</taxon>
        <taxon>Bacteroidota</taxon>
        <taxon>Sphingobacteriia</taxon>
        <taxon>Sphingobacteriales</taxon>
        <taxon>Sphingobacteriaceae</taxon>
        <taxon>Hufsiella</taxon>
    </lineage>
</organism>
<dbReference type="Pfam" id="PF12710">
    <property type="entry name" value="HAD"/>
    <property type="match status" value="1"/>
</dbReference>
<dbReference type="NCBIfam" id="TIGR01488">
    <property type="entry name" value="HAD-SF-IB"/>
    <property type="match status" value="1"/>
</dbReference>
<dbReference type="GO" id="GO:0006564">
    <property type="term" value="P:L-serine biosynthetic process"/>
    <property type="evidence" value="ECO:0007669"/>
    <property type="project" value="TreeGrafter"/>
</dbReference>
<evidence type="ECO:0000313" key="2">
    <source>
        <dbReference type="EMBL" id="MXV16174.1"/>
    </source>
</evidence>
<dbReference type="PANTHER" id="PTHR43344:SF14">
    <property type="entry name" value="HAD-IB FAMILY HYDROLASE"/>
    <property type="match status" value="1"/>
</dbReference>